<reference evidence="2 3" key="1">
    <citation type="submission" date="2018-03" db="EMBL/GenBank/DDBJ databases">
        <title>Genomic Encyclopedia of Archaeal and Bacterial Type Strains, Phase II (KMG-II): from individual species to whole genera.</title>
        <authorList>
            <person name="Goeker M."/>
        </authorList>
    </citation>
    <scope>NUCLEOTIDE SEQUENCE [LARGE SCALE GENOMIC DNA]</scope>
    <source>
        <strain evidence="2 3">DSM 28057</strain>
    </source>
</reference>
<sequence>MKSPKMPKLVFFLVLSFLSFLPPLQLFAQESILDVGIRVQKTLNLYWENGISAQFSHKNLKPDQLYFGISYASSRLGTALNSNAIKQDNFLFSSSWFFKKEKALRPMTRMNLGYFIADYESSIFDMLPNSSILLSPEIGLMYANKKQPVKVILGFGYNLTTGDGTKGAGTIYPLFTQTTVSWTILKK</sequence>
<feature type="signal peptide" evidence="1">
    <location>
        <begin position="1"/>
        <end position="28"/>
    </location>
</feature>
<comment type="caution">
    <text evidence="2">The sequence shown here is derived from an EMBL/GenBank/DDBJ whole genome shotgun (WGS) entry which is preliminary data.</text>
</comment>
<evidence type="ECO:0000313" key="2">
    <source>
        <dbReference type="EMBL" id="PSL07627.1"/>
    </source>
</evidence>
<gene>
    <name evidence="2" type="ORF">CLV48_101560</name>
</gene>
<accession>A0A2P8EDW6</accession>
<protein>
    <recommendedName>
        <fullName evidence="4">Outer membrane protein with beta-barrel domain</fullName>
    </recommendedName>
</protein>
<evidence type="ECO:0000313" key="3">
    <source>
        <dbReference type="Proteomes" id="UP000240708"/>
    </source>
</evidence>
<proteinExistence type="predicted"/>
<dbReference type="AlphaFoldDB" id="A0A2P8EDW6"/>
<dbReference type="Proteomes" id="UP000240708">
    <property type="component" value="Unassembled WGS sequence"/>
</dbReference>
<dbReference type="RefSeq" id="WP_106565693.1">
    <property type="nucleotide sequence ID" value="NZ_PYGF01000001.1"/>
</dbReference>
<evidence type="ECO:0000256" key="1">
    <source>
        <dbReference type="SAM" id="SignalP"/>
    </source>
</evidence>
<dbReference type="EMBL" id="PYGF01000001">
    <property type="protein sequence ID" value="PSL07627.1"/>
    <property type="molecule type" value="Genomic_DNA"/>
</dbReference>
<evidence type="ECO:0008006" key="4">
    <source>
        <dbReference type="Google" id="ProtNLM"/>
    </source>
</evidence>
<keyword evidence="1" id="KW-0732">Signal</keyword>
<name>A0A2P8EDW6_9BACT</name>
<feature type="chain" id="PRO_5015203959" description="Outer membrane protein with beta-barrel domain" evidence="1">
    <location>
        <begin position="29"/>
        <end position="187"/>
    </location>
</feature>
<organism evidence="2 3">
    <name type="scientific">Cecembia rubra</name>
    <dbReference type="NCBI Taxonomy" id="1485585"/>
    <lineage>
        <taxon>Bacteria</taxon>
        <taxon>Pseudomonadati</taxon>
        <taxon>Bacteroidota</taxon>
        <taxon>Cytophagia</taxon>
        <taxon>Cytophagales</taxon>
        <taxon>Cyclobacteriaceae</taxon>
        <taxon>Cecembia</taxon>
    </lineage>
</organism>
<keyword evidence="3" id="KW-1185">Reference proteome</keyword>